<gene>
    <name evidence="2" type="ORF">LCGC14_0384600</name>
</gene>
<dbReference type="EMBL" id="LAZR01000316">
    <property type="protein sequence ID" value="KKN75086.1"/>
    <property type="molecule type" value="Genomic_DNA"/>
</dbReference>
<dbReference type="PANTHER" id="PTHR11476:SF7">
    <property type="entry name" value="HISTIDINE--TRNA LIGASE"/>
    <property type="match status" value="1"/>
</dbReference>
<comment type="caution">
    <text evidence="2">The sequence shown here is derived from an EMBL/GenBank/DDBJ whole genome shotgun (WGS) entry which is preliminary data.</text>
</comment>
<evidence type="ECO:0000313" key="2">
    <source>
        <dbReference type="EMBL" id="KKN75086.1"/>
    </source>
</evidence>
<dbReference type="AlphaFoldDB" id="A0A0F9VNN0"/>
<dbReference type="InterPro" id="IPR004154">
    <property type="entry name" value="Anticodon-bd"/>
</dbReference>
<dbReference type="InterPro" id="IPR036621">
    <property type="entry name" value="Anticodon-bd_dom_sf"/>
</dbReference>
<evidence type="ECO:0000259" key="1">
    <source>
        <dbReference type="Pfam" id="PF03129"/>
    </source>
</evidence>
<dbReference type="SUPFAM" id="SSF52954">
    <property type="entry name" value="Class II aaRS ABD-related"/>
    <property type="match status" value="1"/>
</dbReference>
<sequence length="78" mass="8901">MIIVTLADKGITVELYPRLDVKLDKQLKYANKRGFPYVLIIGEKEAKQNKVRLKDMNAKVKTEGKLLSLDKVISLLRS</sequence>
<proteinExistence type="predicted"/>
<organism evidence="2">
    <name type="scientific">marine sediment metagenome</name>
    <dbReference type="NCBI Taxonomy" id="412755"/>
    <lineage>
        <taxon>unclassified sequences</taxon>
        <taxon>metagenomes</taxon>
        <taxon>ecological metagenomes</taxon>
    </lineage>
</organism>
<accession>A0A0F9VNN0</accession>
<dbReference type="Pfam" id="PF03129">
    <property type="entry name" value="HGTP_anticodon"/>
    <property type="match status" value="1"/>
</dbReference>
<dbReference type="PANTHER" id="PTHR11476">
    <property type="entry name" value="HISTIDYL-TRNA SYNTHETASE"/>
    <property type="match status" value="1"/>
</dbReference>
<dbReference type="Gene3D" id="3.40.50.800">
    <property type="entry name" value="Anticodon-binding domain"/>
    <property type="match status" value="1"/>
</dbReference>
<reference evidence="2" key="1">
    <citation type="journal article" date="2015" name="Nature">
        <title>Complex archaea that bridge the gap between prokaryotes and eukaryotes.</title>
        <authorList>
            <person name="Spang A."/>
            <person name="Saw J.H."/>
            <person name="Jorgensen S.L."/>
            <person name="Zaremba-Niedzwiedzka K."/>
            <person name="Martijn J."/>
            <person name="Lind A.E."/>
            <person name="van Eijk R."/>
            <person name="Schleper C."/>
            <person name="Guy L."/>
            <person name="Ettema T.J."/>
        </authorList>
    </citation>
    <scope>NUCLEOTIDE SEQUENCE</scope>
</reference>
<name>A0A0F9VNN0_9ZZZZ</name>
<feature type="domain" description="Anticodon-binding" evidence="1">
    <location>
        <begin position="6"/>
        <end position="77"/>
    </location>
</feature>
<protein>
    <recommendedName>
        <fullName evidence="1">Anticodon-binding domain-containing protein</fullName>
    </recommendedName>
</protein>